<evidence type="ECO:0000256" key="1">
    <source>
        <dbReference type="ARBA" id="ARBA00004651"/>
    </source>
</evidence>
<dbReference type="GO" id="GO:0009236">
    <property type="term" value="P:cobalamin biosynthetic process"/>
    <property type="evidence" value="ECO:0007669"/>
    <property type="project" value="UniProtKB-UniRule"/>
</dbReference>
<dbReference type="Proteomes" id="UP000829401">
    <property type="component" value="Chromosome"/>
</dbReference>
<dbReference type="OrthoDB" id="9811967at2"/>
<dbReference type="InterPro" id="IPR004485">
    <property type="entry name" value="Cobalamin_biosynth_CobD/CbiB"/>
</dbReference>
<dbReference type="RefSeq" id="WP_021297790.1">
    <property type="nucleotide sequence ID" value="NZ_AURB01000162.1"/>
</dbReference>
<comment type="similarity">
    <text evidence="3 9">Belongs to the CobD/CbiB family.</text>
</comment>
<sequence>MQWVNPCLLAGAAMLADCVLGDPPRIPHPVVIIGKWIAWADRAWNQQPERALPTRALGAFLTAVTVLGAGGLSWLLIILLYLISPWLAVVVNVWLISTTIAWRGLVQAGKSVYDALHNEGIGAGRQAVSMIVGRDTAHLDEAEVTRACVETLAENIVDAIVSPVVFGCIGGAPLAMAYRAANTLDSMVGYKNDRYRYFGWASARLDDVLNYIPARLTAGLLYIAIALSGGKARRAWRIYRRDAHLHPSPNSGIPESMVAGALGVRLGGQNVYGGVISNRATMGDALRPLTAADIRVTMRLVSTVSWVLFSAVVCAAGVVVAVSSR</sequence>
<feature type="transmembrane region" description="Helical" evidence="9">
    <location>
        <begin position="212"/>
        <end position="230"/>
    </location>
</feature>
<evidence type="ECO:0000256" key="2">
    <source>
        <dbReference type="ARBA" id="ARBA00004953"/>
    </source>
</evidence>
<accession>A0A9E6ZG19</accession>
<gene>
    <name evidence="10" type="primary">cbiB</name>
    <name evidence="9" type="synonym">cobD</name>
    <name evidence="10" type="ORF">K1I37_17980</name>
</gene>
<keyword evidence="8 9" id="KW-0472">Membrane</keyword>
<keyword evidence="5 9" id="KW-0169">Cobalamin biosynthesis</keyword>
<dbReference type="HAMAP" id="MF_00024">
    <property type="entry name" value="CobD_CbiB"/>
    <property type="match status" value="1"/>
</dbReference>
<protein>
    <recommendedName>
        <fullName evidence="9">Cobalamin biosynthesis protein CobD</fullName>
    </recommendedName>
</protein>
<comment type="function">
    <text evidence="9">Converts cobyric acid to cobinamide by the addition of aminopropanol on the F carboxylic group.</text>
</comment>
<accession>T0CV08</accession>
<name>T0CV08_ALIAG</name>
<organism evidence="10 11">
    <name type="scientific">Alicyclobacillus acidoterrestris (strain ATCC 49025 / DSM 3922 / CIP 106132 / NCIMB 13137 / GD3B)</name>
    <dbReference type="NCBI Taxonomy" id="1356854"/>
    <lineage>
        <taxon>Bacteria</taxon>
        <taxon>Bacillati</taxon>
        <taxon>Bacillota</taxon>
        <taxon>Bacilli</taxon>
        <taxon>Bacillales</taxon>
        <taxon>Alicyclobacillaceae</taxon>
        <taxon>Alicyclobacillus</taxon>
    </lineage>
</organism>
<dbReference type="GO" id="GO:0015420">
    <property type="term" value="F:ABC-type vitamin B12 transporter activity"/>
    <property type="evidence" value="ECO:0007669"/>
    <property type="project" value="UniProtKB-UniRule"/>
</dbReference>
<comment type="pathway">
    <text evidence="2 9">Cofactor biosynthesis; adenosylcobalamin biosynthesis.</text>
</comment>
<dbReference type="KEGG" id="aaco:K1I37_17980"/>
<feature type="transmembrane region" description="Helical" evidence="9">
    <location>
        <begin position="86"/>
        <end position="105"/>
    </location>
</feature>
<dbReference type="AlphaFoldDB" id="T0CV08"/>
<comment type="subcellular location">
    <subcellularLocation>
        <location evidence="1 9">Cell membrane</location>
        <topology evidence="1 9">Multi-pass membrane protein</topology>
    </subcellularLocation>
</comment>
<dbReference type="GO" id="GO:0048472">
    <property type="term" value="F:threonine-phosphate decarboxylase activity"/>
    <property type="evidence" value="ECO:0007669"/>
    <property type="project" value="InterPro"/>
</dbReference>
<dbReference type="GO" id="GO:0005886">
    <property type="term" value="C:plasma membrane"/>
    <property type="evidence" value="ECO:0007669"/>
    <property type="project" value="UniProtKB-SubCell"/>
</dbReference>
<evidence type="ECO:0000256" key="6">
    <source>
        <dbReference type="ARBA" id="ARBA00022692"/>
    </source>
</evidence>
<keyword evidence="4 9" id="KW-1003">Cell membrane</keyword>
<dbReference type="NCBIfam" id="TIGR00380">
    <property type="entry name" value="cobal_cbiB"/>
    <property type="match status" value="1"/>
</dbReference>
<proteinExistence type="inferred from homology"/>
<reference evidence="11" key="1">
    <citation type="journal article" date="2022" name="G3 (Bethesda)">
        <title>Unveiling the complete genome sequence of Alicyclobacillus acidoterrestris DSM 3922T, a taint-producing strain.</title>
        <authorList>
            <person name="Leonardo I.C."/>
            <person name="Barreto Crespo M.T."/>
            <person name="Gaspar F.B."/>
        </authorList>
    </citation>
    <scope>NUCLEOTIDE SEQUENCE [LARGE SCALE GENOMIC DNA]</scope>
    <source>
        <strain evidence="11">DSM 3922</strain>
    </source>
</reference>
<dbReference type="PANTHER" id="PTHR34308">
    <property type="entry name" value="COBALAMIN BIOSYNTHESIS PROTEIN CBIB"/>
    <property type="match status" value="1"/>
</dbReference>
<dbReference type="PANTHER" id="PTHR34308:SF1">
    <property type="entry name" value="COBALAMIN BIOSYNTHESIS PROTEIN CBIB"/>
    <property type="match status" value="1"/>
</dbReference>
<keyword evidence="11" id="KW-1185">Reference proteome</keyword>
<dbReference type="STRING" id="1356854.N007_13690"/>
<evidence type="ECO:0000313" key="10">
    <source>
        <dbReference type="EMBL" id="UNO48527.1"/>
    </source>
</evidence>
<evidence type="ECO:0000256" key="5">
    <source>
        <dbReference type="ARBA" id="ARBA00022573"/>
    </source>
</evidence>
<comment type="caution">
    <text evidence="9">Lacks conserved residue(s) required for the propagation of feature annotation.</text>
</comment>
<evidence type="ECO:0000256" key="8">
    <source>
        <dbReference type="ARBA" id="ARBA00023136"/>
    </source>
</evidence>
<dbReference type="eggNOG" id="COG1270">
    <property type="taxonomic scope" value="Bacteria"/>
</dbReference>
<evidence type="ECO:0000256" key="4">
    <source>
        <dbReference type="ARBA" id="ARBA00022475"/>
    </source>
</evidence>
<evidence type="ECO:0000256" key="3">
    <source>
        <dbReference type="ARBA" id="ARBA00006263"/>
    </source>
</evidence>
<dbReference type="EMBL" id="CP080467">
    <property type="protein sequence ID" value="UNO48527.1"/>
    <property type="molecule type" value="Genomic_DNA"/>
</dbReference>
<feature type="transmembrane region" description="Helical" evidence="9">
    <location>
        <begin position="304"/>
        <end position="323"/>
    </location>
</feature>
<evidence type="ECO:0000256" key="7">
    <source>
        <dbReference type="ARBA" id="ARBA00022989"/>
    </source>
</evidence>
<dbReference type="Pfam" id="PF03186">
    <property type="entry name" value="CobD_Cbib"/>
    <property type="match status" value="1"/>
</dbReference>
<keyword evidence="7 9" id="KW-1133">Transmembrane helix</keyword>
<evidence type="ECO:0000256" key="9">
    <source>
        <dbReference type="HAMAP-Rule" id="MF_00024"/>
    </source>
</evidence>
<evidence type="ECO:0000313" key="11">
    <source>
        <dbReference type="Proteomes" id="UP000829401"/>
    </source>
</evidence>
<keyword evidence="6 9" id="KW-0812">Transmembrane</keyword>
<feature type="transmembrane region" description="Helical" evidence="9">
    <location>
        <begin position="56"/>
        <end position="79"/>
    </location>
</feature>